<evidence type="ECO:0000313" key="2">
    <source>
        <dbReference type="Proteomes" id="UP000708208"/>
    </source>
</evidence>
<dbReference type="EMBL" id="CAJVCH010251058">
    <property type="protein sequence ID" value="CAG7733552.1"/>
    <property type="molecule type" value="Genomic_DNA"/>
</dbReference>
<dbReference type="AlphaFoldDB" id="A0A8J2KC40"/>
<name>A0A8J2KC40_9HEXA</name>
<keyword evidence="2" id="KW-1185">Reference proteome</keyword>
<reference evidence="1" key="1">
    <citation type="submission" date="2021-06" db="EMBL/GenBank/DDBJ databases">
        <authorList>
            <person name="Hodson N. C."/>
            <person name="Mongue J. A."/>
            <person name="Jaron S. K."/>
        </authorList>
    </citation>
    <scope>NUCLEOTIDE SEQUENCE</scope>
</reference>
<organism evidence="1 2">
    <name type="scientific">Allacma fusca</name>
    <dbReference type="NCBI Taxonomy" id="39272"/>
    <lineage>
        <taxon>Eukaryota</taxon>
        <taxon>Metazoa</taxon>
        <taxon>Ecdysozoa</taxon>
        <taxon>Arthropoda</taxon>
        <taxon>Hexapoda</taxon>
        <taxon>Collembola</taxon>
        <taxon>Symphypleona</taxon>
        <taxon>Sminthuridae</taxon>
        <taxon>Allacma</taxon>
    </lineage>
</organism>
<accession>A0A8J2KC40</accession>
<sequence length="393" mass="44607">MDTLSLILIIALGFALLYMLFILGKFALLACCDSPENEKELLERFRADFPDRKIISPLLQDSEAIVEFTKEKKTRSNLERSYGPKPSSIMPTEKLQPDINTNKMQHPQPKPRPLSPLEPVVVVPYQEAWRKKVETTNNIGLLRQHGERQMNPLQQGSILTLDHRPCQVSGPPVGLSDSGFSGKLYPSESFQTLDEFPDSLSFRGRSLDQPDTLAADSSLVIGTAASNGKIVGYCVNLVRRKCSFYSYETGQISLKDFFSPVLQQQKQCEVLPMENLYFATLLWYKKIQKYQSFRLHSNHQIDSSENERSSSRQYNSYGIPAVYLLNNDYRRFQAIINDAFQVENFQGTHKLQASGGAEVYGITAEYNTFLNKVQSSLETNRCGCFSTTLQRKH</sequence>
<gene>
    <name evidence="1" type="ORF">AFUS01_LOCUS21991</name>
</gene>
<comment type="caution">
    <text evidence="1">The sequence shown here is derived from an EMBL/GenBank/DDBJ whole genome shotgun (WGS) entry which is preliminary data.</text>
</comment>
<evidence type="ECO:0000313" key="1">
    <source>
        <dbReference type="EMBL" id="CAG7733552.1"/>
    </source>
</evidence>
<proteinExistence type="predicted"/>
<protein>
    <submittedName>
        <fullName evidence="1">Uncharacterized protein</fullName>
    </submittedName>
</protein>
<dbReference type="Proteomes" id="UP000708208">
    <property type="component" value="Unassembled WGS sequence"/>
</dbReference>